<dbReference type="PANTHER" id="PTHR36206">
    <property type="entry name" value="ASPERCRYPTIN BIOSYNTHESIS CLUSTER-SPECIFIC TRANSCRIPTION REGULATOR ATNN-RELATED"/>
    <property type="match status" value="1"/>
</dbReference>
<dbReference type="InterPro" id="IPR052360">
    <property type="entry name" value="Transcr_Regulatory_Proteins"/>
</dbReference>
<organism evidence="8 9">
    <name type="scientific">Sclerotinia nivalis</name>
    <dbReference type="NCBI Taxonomy" id="352851"/>
    <lineage>
        <taxon>Eukaryota</taxon>
        <taxon>Fungi</taxon>
        <taxon>Dikarya</taxon>
        <taxon>Ascomycota</taxon>
        <taxon>Pezizomycotina</taxon>
        <taxon>Leotiomycetes</taxon>
        <taxon>Helotiales</taxon>
        <taxon>Sclerotiniaceae</taxon>
        <taxon>Sclerotinia</taxon>
    </lineage>
</organism>
<keyword evidence="9" id="KW-1185">Reference proteome</keyword>
<dbReference type="InterPro" id="IPR036864">
    <property type="entry name" value="Zn2-C6_fun-type_DNA-bd_sf"/>
</dbReference>
<evidence type="ECO:0000256" key="3">
    <source>
        <dbReference type="ARBA" id="ARBA00023015"/>
    </source>
</evidence>
<evidence type="ECO:0000256" key="5">
    <source>
        <dbReference type="ARBA" id="ARBA00023163"/>
    </source>
</evidence>
<keyword evidence="1" id="KW-0479">Metal-binding</keyword>
<keyword evidence="4" id="KW-0238">DNA-binding</keyword>
<accession>A0A9X0AMW4</accession>
<sequence length="566" mass="64291">MSAETPNQIIPRRRRCGPKVKTGCQTCKIRRVKCDEAKPSCERCVSTGRKCDGYATDLKELRPEVQSTLEIQRLPTFLSGTVDERRGFQYFVSNTATELSGYFDTSFWEHLILQASVADPSLRHAIIGLGALHEDFSNRRLDLATKCDAARSSFGFATNQYTKAISHLRRSLAGGKQKPLTALMSCVLFVCFDSLRGHFSSAIMHLQSGLKILHNSRLRSNSQDEDIIEENIAPMFMRLCIQAILYIDTRETSERMAFAKVISTISSRENIIPREFKNLDEARRSLLQASDNLFRGGYMWDGNLPPTCQPKAAMDLYVQSCSQLDAWKVSFENFMRSQSHTFNSKQLRGAALCKVHYTTVHIIARVTEPDLDDPRIIRNSCNDPKKSAMFEPEFQVVVSLARSLINAAEADAKAGKPSFTFSTDLGLIAPLYYTCIKSPSETTRRQALELLLRCPRKEGMWDSSSTVNLVRGFWNLEEQLIYRPTEVYPFSERLVQMSEVVNLIFNEDMKWEWKLSGKPRIELLQCINRDEFSNLDNLSWLPAETMDDLDLFEIAGGSPILGFDWP</sequence>
<proteinExistence type="predicted"/>
<evidence type="ECO:0000259" key="7">
    <source>
        <dbReference type="PROSITE" id="PS50048"/>
    </source>
</evidence>
<evidence type="ECO:0000313" key="9">
    <source>
        <dbReference type="Proteomes" id="UP001152300"/>
    </source>
</evidence>
<dbReference type="AlphaFoldDB" id="A0A9X0AMW4"/>
<evidence type="ECO:0000256" key="2">
    <source>
        <dbReference type="ARBA" id="ARBA00022833"/>
    </source>
</evidence>
<dbReference type="SMART" id="SM00066">
    <property type="entry name" value="GAL4"/>
    <property type="match status" value="1"/>
</dbReference>
<name>A0A9X0AMW4_9HELO</name>
<dbReference type="GO" id="GO:0003677">
    <property type="term" value="F:DNA binding"/>
    <property type="evidence" value="ECO:0007669"/>
    <property type="project" value="UniProtKB-KW"/>
</dbReference>
<dbReference type="OrthoDB" id="2593732at2759"/>
<evidence type="ECO:0000256" key="4">
    <source>
        <dbReference type="ARBA" id="ARBA00023125"/>
    </source>
</evidence>
<dbReference type="Pfam" id="PF00172">
    <property type="entry name" value="Zn_clus"/>
    <property type="match status" value="1"/>
</dbReference>
<dbReference type="Pfam" id="PF11951">
    <property type="entry name" value="Fungal_trans_2"/>
    <property type="match status" value="1"/>
</dbReference>
<evidence type="ECO:0000313" key="8">
    <source>
        <dbReference type="EMBL" id="KAJ8065699.1"/>
    </source>
</evidence>
<dbReference type="GO" id="GO:0000981">
    <property type="term" value="F:DNA-binding transcription factor activity, RNA polymerase II-specific"/>
    <property type="evidence" value="ECO:0007669"/>
    <property type="project" value="InterPro"/>
</dbReference>
<dbReference type="InterPro" id="IPR001138">
    <property type="entry name" value="Zn2Cys6_DnaBD"/>
</dbReference>
<dbReference type="PROSITE" id="PS50048">
    <property type="entry name" value="ZN2_CY6_FUNGAL_2"/>
    <property type="match status" value="1"/>
</dbReference>
<keyword evidence="3" id="KW-0805">Transcription regulation</keyword>
<dbReference type="PROSITE" id="PS00463">
    <property type="entry name" value="ZN2_CY6_FUNGAL_1"/>
    <property type="match status" value="1"/>
</dbReference>
<keyword evidence="6" id="KW-0539">Nucleus</keyword>
<dbReference type="Proteomes" id="UP001152300">
    <property type="component" value="Unassembled WGS sequence"/>
</dbReference>
<dbReference type="PANTHER" id="PTHR36206:SF4">
    <property type="entry name" value="HYPOTHETICAL CONSERVED PROTEIN (EUROFUNG)-RELATED"/>
    <property type="match status" value="1"/>
</dbReference>
<evidence type="ECO:0000256" key="6">
    <source>
        <dbReference type="ARBA" id="ARBA00023242"/>
    </source>
</evidence>
<dbReference type="SUPFAM" id="SSF57701">
    <property type="entry name" value="Zn2/Cys6 DNA-binding domain"/>
    <property type="match status" value="1"/>
</dbReference>
<dbReference type="InterPro" id="IPR021858">
    <property type="entry name" value="Fun_TF"/>
</dbReference>
<evidence type="ECO:0000256" key="1">
    <source>
        <dbReference type="ARBA" id="ARBA00022723"/>
    </source>
</evidence>
<dbReference type="EMBL" id="JAPEIS010000006">
    <property type="protein sequence ID" value="KAJ8065699.1"/>
    <property type="molecule type" value="Genomic_DNA"/>
</dbReference>
<comment type="caution">
    <text evidence="8">The sequence shown here is derived from an EMBL/GenBank/DDBJ whole genome shotgun (WGS) entry which is preliminary data.</text>
</comment>
<keyword evidence="2" id="KW-0862">Zinc</keyword>
<gene>
    <name evidence="8" type="ORF">OCU04_006371</name>
</gene>
<dbReference type="Gene3D" id="4.10.240.10">
    <property type="entry name" value="Zn(2)-C6 fungal-type DNA-binding domain"/>
    <property type="match status" value="1"/>
</dbReference>
<dbReference type="CDD" id="cd00067">
    <property type="entry name" value="GAL4"/>
    <property type="match status" value="1"/>
</dbReference>
<feature type="domain" description="Zn(2)-C6 fungal-type" evidence="7">
    <location>
        <begin position="23"/>
        <end position="51"/>
    </location>
</feature>
<reference evidence="8" key="1">
    <citation type="submission" date="2022-11" db="EMBL/GenBank/DDBJ databases">
        <title>Genome Resource of Sclerotinia nivalis Strain SnTB1, a Plant Pathogen Isolated from American Ginseng.</title>
        <authorList>
            <person name="Fan S."/>
        </authorList>
    </citation>
    <scope>NUCLEOTIDE SEQUENCE</scope>
    <source>
        <strain evidence="8">SnTB1</strain>
    </source>
</reference>
<protein>
    <recommendedName>
        <fullName evidence="7">Zn(2)-C6 fungal-type domain-containing protein</fullName>
    </recommendedName>
</protein>
<dbReference type="GO" id="GO:0008270">
    <property type="term" value="F:zinc ion binding"/>
    <property type="evidence" value="ECO:0007669"/>
    <property type="project" value="InterPro"/>
</dbReference>
<keyword evidence="5" id="KW-0804">Transcription</keyword>